<dbReference type="InterPro" id="IPR008920">
    <property type="entry name" value="TF_FadR/GntR_C"/>
</dbReference>
<evidence type="ECO:0000256" key="3">
    <source>
        <dbReference type="ARBA" id="ARBA00023163"/>
    </source>
</evidence>
<dbReference type="PROSITE" id="PS50949">
    <property type="entry name" value="HTH_GNTR"/>
    <property type="match status" value="1"/>
</dbReference>
<dbReference type="SUPFAM" id="SSF46785">
    <property type="entry name" value="Winged helix' DNA-binding domain"/>
    <property type="match status" value="1"/>
</dbReference>
<evidence type="ECO:0000313" key="6">
    <source>
        <dbReference type="Proteomes" id="UP000278222"/>
    </source>
</evidence>
<gene>
    <name evidence="5" type="ORF">EDC65_0429</name>
</gene>
<dbReference type="Pfam" id="PF07729">
    <property type="entry name" value="FCD"/>
    <property type="match status" value="1"/>
</dbReference>
<comment type="caution">
    <text evidence="5">The sequence shown here is derived from an EMBL/GenBank/DDBJ whole genome shotgun (WGS) entry which is preliminary data.</text>
</comment>
<dbReference type="SUPFAM" id="SSF48008">
    <property type="entry name" value="GntR ligand-binding domain-like"/>
    <property type="match status" value="1"/>
</dbReference>
<dbReference type="InterPro" id="IPR036388">
    <property type="entry name" value="WH-like_DNA-bd_sf"/>
</dbReference>
<dbReference type="RefSeq" id="WP_123688033.1">
    <property type="nucleotide sequence ID" value="NZ_AP019700.1"/>
</dbReference>
<dbReference type="SMART" id="SM00345">
    <property type="entry name" value="HTH_GNTR"/>
    <property type="match status" value="1"/>
</dbReference>
<dbReference type="GO" id="GO:0003677">
    <property type="term" value="F:DNA binding"/>
    <property type="evidence" value="ECO:0007669"/>
    <property type="project" value="UniProtKB-KW"/>
</dbReference>
<keyword evidence="1" id="KW-0805">Transcription regulation</keyword>
<accession>A0A3N1MBY7</accession>
<dbReference type="InterPro" id="IPR011711">
    <property type="entry name" value="GntR_C"/>
</dbReference>
<evidence type="ECO:0000256" key="1">
    <source>
        <dbReference type="ARBA" id="ARBA00023015"/>
    </source>
</evidence>
<dbReference type="Pfam" id="PF00392">
    <property type="entry name" value="GntR"/>
    <property type="match status" value="1"/>
</dbReference>
<keyword evidence="3" id="KW-0804">Transcription</keyword>
<feature type="domain" description="HTH gntR-type" evidence="4">
    <location>
        <begin position="17"/>
        <end position="84"/>
    </location>
</feature>
<dbReference type="Gene3D" id="1.10.10.10">
    <property type="entry name" value="Winged helix-like DNA-binding domain superfamily/Winged helix DNA-binding domain"/>
    <property type="match status" value="1"/>
</dbReference>
<keyword evidence="2" id="KW-0238">DNA-binding</keyword>
<keyword evidence="6" id="KW-1185">Reference proteome</keyword>
<dbReference type="InterPro" id="IPR000524">
    <property type="entry name" value="Tscrpt_reg_HTH_GntR"/>
</dbReference>
<dbReference type="OrthoDB" id="9816161at2"/>
<dbReference type="PANTHER" id="PTHR43537:SF49">
    <property type="entry name" value="TRANSCRIPTIONAL REGULATORY PROTEIN"/>
    <property type="match status" value="1"/>
</dbReference>
<dbReference type="Proteomes" id="UP000278222">
    <property type="component" value="Unassembled WGS sequence"/>
</dbReference>
<evidence type="ECO:0000259" key="4">
    <source>
        <dbReference type="PROSITE" id="PS50949"/>
    </source>
</evidence>
<organism evidence="5 6">
    <name type="scientific">Stella humosa</name>
    <dbReference type="NCBI Taxonomy" id="94"/>
    <lineage>
        <taxon>Bacteria</taxon>
        <taxon>Pseudomonadati</taxon>
        <taxon>Pseudomonadota</taxon>
        <taxon>Alphaproteobacteria</taxon>
        <taxon>Rhodospirillales</taxon>
        <taxon>Stellaceae</taxon>
        <taxon>Stella</taxon>
    </lineage>
</organism>
<dbReference type="InterPro" id="IPR036390">
    <property type="entry name" value="WH_DNA-bd_sf"/>
</dbReference>
<evidence type="ECO:0000313" key="5">
    <source>
        <dbReference type="EMBL" id="ROQ01251.1"/>
    </source>
</evidence>
<dbReference type="EMBL" id="RJKX01000011">
    <property type="protein sequence ID" value="ROQ01251.1"/>
    <property type="molecule type" value="Genomic_DNA"/>
</dbReference>
<proteinExistence type="predicted"/>
<dbReference type="PANTHER" id="PTHR43537">
    <property type="entry name" value="TRANSCRIPTIONAL REGULATOR, GNTR FAMILY"/>
    <property type="match status" value="1"/>
</dbReference>
<name>A0A3N1MBY7_9PROT</name>
<dbReference type="SMART" id="SM00895">
    <property type="entry name" value="FCD"/>
    <property type="match status" value="1"/>
</dbReference>
<dbReference type="AlphaFoldDB" id="A0A3N1MBY7"/>
<dbReference type="Gene3D" id="1.20.120.530">
    <property type="entry name" value="GntR ligand-binding domain-like"/>
    <property type="match status" value="1"/>
</dbReference>
<sequence length="241" mass="27415">MPDASHAADMVPHEERSSLEERIAREIEEDIIFGRLEPGARLREEHLHQRFGGSRHFVRQALVRLERAGIVARERNKGAAVRSFSAEEVLQIYEVREMLQRQAAMRIPLPARPDDVARIAAIHADYERCADAGDLRGVHEANDRFHTALFGLCGNEYLLALVKQYMDLTYAIRAKTLADPAQLTVSRAHHALMIEYLRGNDAWALAELCVHHVRPSKDAYLLRIQGRDGGVSRSRRRARRS</sequence>
<reference evidence="5 6" key="1">
    <citation type="submission" date="2018-11" db="EMBL/GenBank/DDBJ databases">
        <title>Genomic Encyclopedia of Type Strains, Phase IV (KMG-IV): sequencing the most valuable type-strain genomes for metagenomic binning, comparative biology and taxonomic classification.</title>
        <authorList>
            <person name="Goeker M."/>
        </authorList>
    </citation>
    <scope>NUCLEOTIDE SEQUENCE [LARGE SCALE GENOMIC DNA]</scope>
    <source>
        <strain evidence="5 6">DSM 5900</strain>
    </source>
</reference>
<evidence type="ECO:0000256" key="2">
    <source>
        <dbReference type="ARBA" id="ARBA00023125"/>
    </source>
</evidence>
<dbReference type="GO" id="GO:0003700">
    <property type="term" value="F:DNA-binding transcription factor activity"/>
    <property type="evidence" value="ECO:0007669"/>
    <property type="project" value="InterPro"/>
</dbReference>
<protein>
    <submittedName>
        <fullName evidence="5">GntR family transcriptional regulator</fullName>
    </submittedName>
</protein>